<evidence type="ECO:0000256" key="2">
    <source>
        <dbReference type="ARBA" id="ARBA00023015"/>
    </source>
</evidence>
<keyword evidence="4" id="KW-0238">DNA-binding</keyword>
<dbReference type="InterPro" id="IPR013324">
    <property type="entry name" value="RNA_pol_sigma_r3/r4-like"/>
</dbReference>
<dbReference type="InterPro" id="IPR039425">
    <property type="entry name" value="RNA_pol_sigma-70-like"/>
</dbReference>
<sequence>MREIPLMHQPPCVCRGTGSEGLDASRLIFSTHQEIGRVEFGMHETLYGMSSHRLGETELMSVPTPEDLILQVAEGNESAFEELYDRLSAQVFGLIRRVLKDEAQSEEVTQEVFVEAWQQAARYDATRGKAITWLLTLAHRRAVDRVRASQASKDRDLRQGIKEFQASYDDVEETAIHHDESRRAIQALERLSETQRDAIRLAYFGGYTHLEVAEMLKIPVGTAKTRIRDGMNNLRNLMGVA</sequence>
<dbReference type="GO" id="GO:0006352">
    <property type="term" value="P:DNA-templated transcription initiation"/>
    <property type="evidence" value="ECO:0007669"/>
    <property type="project" value="InterPro"/>
</dbReference>
<keyword evidence="3" id="KW-0731">Sigma factor</keyword>
<dbReference type="InterPro" id="IPR007630">
    <property type="entry name" value="RNA_pol_sigma70_r4"/>
</dbReference>
<dbReference type="GO" id="GO:0003677">
    <property type="term" value="F:DNA binding"/>
    <property type="evidence" value="ECO:0007669"/>
    <property type="project" value="InterPro"/>
</dbReference>
<gene>
    <name evidence="8" type="ORF">FQ154_05030</name>
</gene>
<dbReference type="EMBL" id="VOBL01000004">
    <property type="protein sequence ID" value="KAA0978600.1"/>
    <property type="molecule type" value="Genomic_DNA"/>
</dbReference>
<dbReference type="InterPro" id="IPR014284">
    <property type="entry name" value="RNA_pol_sigma-70_dom"/>
</dbReference>
<feature type="domain" description="RNA polymerase sigma-70 region 2" evidence="6">
    <location>
        <begin position="83"/>
        <end position="150"/>
    </location>
</feature>
<reference evidence="8 9" key="1">
    <citation type="submission" date="2019-07" db="EMBL/GenBank/DDBJ databases">
        <title>Analysis of the biochemical properties, biological activity and biotechnological potential of siderophores and biosurfactants produced by Antarctic psychrotolerant bacteria.</title>
        <authorList>
            <person name="Styczynski M."/>
            <person name="Krucon T."/>
            <person name="Decewicz P."/>
            <person name="Dziewit L."/>
        </authorList>
    </citation>
    <scope>NUCLEOTIDE SEQUENCE [LARGE SCALE GENOMIC DNA]</scope>
    <source>
        <strain evidence="8 9">ANT_H27</strain>
    </source>
</reference>
<dbReference type="Pfam" id="PF04542">
    <property type="entry name" value="Sigma70_r2"/>
    <property type="match status" value="1"/>
</dbReference>
<name>A0A5B0ELH3_9MICC</name>
<accession>A0A5B0ELH3</accession>
<evidence type="ECO:0000259" key="7">
    <source>
        <dbReference type="Pfam" id="PF04545"/>
    </source>
</evidence>
<keyword evidence="2" id="KW-0805">Transcription regulation</keyword>
<dbReference type="NCBIfam" id="NF007228">
    <property type="entry name" value="PRK09646.1"/>
    <property type="match status" value="1"/>
</dbReference>
<evidence type="ECO:0000259" key="6">
    <source>
        <dbReference type="Pfam" id="PF04542"/>
    </source>
</evidence>
<dbReference type="Gene3D" id="1.10.1740.10">
    <property type="match status" value="1"/>
</dbReference>
<feature type="domain" description="RNA polymerase sigma-70 region 4" evidence="7">
    <location>
        <begin position="187"/>
        <end position="236"/>
    </location>
</feature>
<dbReference type="Pfam" id="PF04545">
    <property type="entry name" value="Sigma70_r4"/>
    <property type="match status" value="1"/>
</dbReference>
<dbReference type="AlphaFoldDB" id="A0A5B0ELH3"/>
<dbReference type="Gene3D" id="1.10.10.10">
    <property type="entry name" value="Winged helix-like DNA-binding domain superfamily/Winged helix DNA-binding domain"/>
    <property type="match status" value="1"/>
</dbReference>
<dbReference type="NCBIfam" id="TIGR02937">
    <property type="entry name" value="sigma70-ECF"/>
    <property type="match status" value="1"/>
</dbReference>
<comment type="caution">
    <text evidence="8">The sequence shown here is derived from an EMBL/GenBank/DDBJ whole genome shotgun (WGS) entry which is preliminary data.</text>
</comment>
<evidence type="ECO:0000256" key="4">
    <source>
        <dbReference type="ARBA" id="ARBA00023125"/>
    </source>
</evidence>
<proteinExistence type="inferred from homology"/>
<protein>
    <submittedName>
        <fullName evidence="8">Sigma-70 family RNA polymerase sigma factor</fullName>
    </submittedName>
</protein>
<evidence type="ECO:0000256" key="1">
    <source>
        <dbReference type="ARBA" id="ARBA00010641"/>
    </source>
</evidence>
<dbReference type="SUPFAM" id="SSF88946">
    <property type="entry name" value="Sigma2 domain of RNA polymerase sigma factors"/>
    <property type="match status" value="1"/>
</dbReference>
<dbReference type="OrthoDB" id="9784272at2"/>
<dbReference type="InterPro" id="IPR036388">
    <property type="entry name" value="WH-like_DNA-bd_sf"/>
</dbReference>
<evidence type="ECO:0000313" key="8">
    <source>
        <dbReference type="EMBL" id="KAA0978600.1"/>
    </source>
</evidence>
<dbReference type="InterPro" id="IPR013325">
    <property type="entry name" value="RNA_pol_sigma_r2"/>
</dbReference>
<dbReference type="GO" id="GO:0016987">
    <property type="term" value="F:sigma factor activity"/>
    <property type="evidence" value="ECO:0007669"/>
    <property type="project" value="UniProtKB-KW"/>
</dbReference>
<dbReference type="PANTHER" id="PTHR43133">
    <property type="entry name" value="RNA POLYMERASE ECF-TYPE SIGMA FACTO"/>
    <property type="match status" value="1"/>
</dbReference>
<dbReference type="CDD" id="cd06171">
    <property type="entry name" value="Sigma70_r4"/>
    <property type="match status" value="1"/>
</dbReference>
<dbReference type="Proteomes" id="UP000323856">
    <property type="component" value="Unassembled WGS sequence"/>
</dbReference>
<evidence type="ECO:0000256" key="3">
    <source>
        <dbReference type="ARBA" id="ARBA00023082"/>
    </source>
</evidence>
<evidence type="ECO:0000256" key="5">
    <source>
        <dbReference type="ARBA" id="ARBA00023163"/>
    </source>
</evidence>
<keyword evidence="5" id="KW-0804">Transcription</keyword>
<dbReference type="InterPro" id="IPR007627">
    <property type="entry name" value="RNA_pol_sigma70_r2"/>
</dbReference>
<dbReference type="PANTHER" id="PTHR43133:SF66">
    <property type="entry name" value="ECF RNA POLYMERASE SIGMA FACTOR SIGK"/>
    <property type="match status" value="1"/>
</dbReference>
<comment type="similarity">
    <text evidence="1">Belongs to the sigma-70 factor family. ECF subfamily.</text>
</comment>
<dbReference type="SUPFAM" id="SSF88659">
    <property type="entry name" value="Sigma3 and sigma4 domains of RNA polymerase sigma factors"/>
    <property type="match status" value="1"/>
</dbReference>
<evidence type="ECO:0000313" key="9">
    <source>
        <dbReference type="Proteomes" id="UP000323856"/>
    </source>
</evidence>
<organism evidence="8 9">
    <name type="scientific">Paeniglutamicibacter gangotriensis</name>
    <dbReference type="NCBI Taxonomy" id="254787"/>
    <lineage>
        <taxon>Bacteria</taxon>
        <taxon>Bacillati</taxon>
        <taxon>Actinomycetota</taxon>
        <taxon>Actinomycetes</taxon>
        <taxon>Micrococcales</taxon>
        <taxon>Micrococcaceae</taxon>
        <taxon>Paeniglutamicibacter</taxon>
    </lineage>
</organism>